<dbReference type="Pfam" id="PF25534">
    <property type="entry name" value="DUF7918"/>
    <property type="match status" value="1"/>
</dbReference>
<protein>
    <recommendedName>
        <fullName evidence="1">DUF7918 domain-containing protein</fullName>
    </recommendedName>
</protein>
<gene>
    <name evidence="2" type="ORF">CVT26_015147</name>
</gene>
<name>A0A409WXX9_9AGAR</name>
<proteinExistence type="predicted"/>
<dbReference type="EMBL" id="NHYE01004633">
    <property type="protein sequence ID" value="PPQ83321.1"/>
    <property type="molecule type" value="Genomic_DNA"/>
</dbReference>
<keyword evidence="3" id="KW-1185">Reference proteome</keyword>
<dbReference type="AlphaFoldDB" id="A0A409WXX9"/>
<dbReference type="OrthoDB" id="3364132at2759"/>
<reference evidence="2 3" key="1">
    <citation type="journal article" date="2018" name="Evol. Lett.">
        <title>Horizontal gene cluster transfer increased hallucinogenic mushroom diversity.</title>
        <authorList>
            <person name="Reynolds H.T."/>
            <person name="Vijayakumar V."/>
            <person name="Gluck-Thaler E."/>
            <person name="Korotkin H.B."/>
            <person name="Matheny P.B."/>
            <person name="Slot J.C."/>
        </authorList>
    </citation>
    <scope>NUCLEOTIDE SEQUENCE [LARGE SCALE GENOMIC DNA]</scope>
    <source>
        <strain evidence="2 3">SRW20</strain>
    </source>
</reference>
<dbReference type="InParanoid" id="A0A409WXX9"/>
<sequence length="388" mass="42233">MPAIANLSAWIQVECKVLPEYRVQYSPDGQEVTCWIPSEAGKASITTPDSVRESTTGTKVFVDGQPCGSQISYAHDAAESHSDRPSTLILKGAMTSGDIRRPFLFSDCQLVDDDNVLDNAPSIGQIEVRVNEIQVFDYADGRQEFSLHPLVIHERTKKGLVHGIGGGSLGEGVTRIKKVRNAHVRRRLAKFTFNYRPLAYLLAEGIVPSPQPMRAKRRVPKPLPDVIDLTIDESAIKTEGSLEGTDKSPVTPYYTHTLISSRKTLFPPHYEPSTPSAIPLLAVRSSLRCLPANAYILQVTGTHENQGLAYMGMNCNQNAASIGLPGHIAVTYSPPQMKKTSSGAIPELLPQGYPSNSQGCQTSPLAPCSPCHSVTQLSSSWRLFAART</sequence>
<dbReference type="InterPro" id="IPR057678">
    <property type="entry name" value="DUF7918"/>
</dbReference>
<dbReference type="Proteomes" id="UP000284706">
    <property type="component" value="Unassembled WGS sequence"/>
</dbReference>
<evidence type="ECO:0000313" key="2">
    <source>
        <dbReference type="EMBL" id="PPQ83321.1"/>
    </source>
</evidence>
<organism evidence="2 3">
    <name type="scientific">Gymnopilus dilepis</name>
    <dbReference type="NCBI Taxonomy" id="231916"/>
    <lineage>
        <taxon>Eukaryota</taxon>
        <taxon>Fungi</taxon>
        <taxon>Dikarya</taxon>
        <taxon>Basidiomycota</taxon>
        <taxon>Agaricomycotina</taxon>
        <taxon>Agaricomycetes</taxon>
        <taxon>Agaricomycetidae</taxon>
        <taxon>Agaricales</taxon>
        <taxon>Agaricineae</taxon>
        <taxon>Hymenogastraceae</taxon>
        <taxon>Gymnopilus</taxon>
    </lineage>
</organism>
<evidence type="ECO:0000313" key="3">
    <source>
        <dbReference type="Proteomes" id="UP000284706"/>
    </source>
</evidence>
<feature type="domain" description="DUF7918" evidence="1">
    <location>
        <begin position="9"/>
        <end position="208"/>
    </location>
</feature>
<evidence type="ECO:0000259" key="1">
    <source>
        <dbReference type="Pfam" id="PF25534"/>
    </source>
</evidence>
<dbReference type="STRING" id="231916.A0A409WXX9"/>
<accession>A0A409WXX9</accession>
<comment type="caution">
    <text evidence="2">The sequence shown here is derived from an EMBL/GenBank/DDBJ whole genome shotgun (WGS) entry which is preliminary data.</text>
</comment>